<feature type="signal peptide" evidence="2">
    <location>
        <begin position="1"/>
        <end position="21"/>
    </location>
</feature>
<dbReference type="GO" id="GO:0070492">
    <property type="term" value="F:oligosaccharide binding"/>
    <property type="evidence" value="ECO:0007669"/>
    <property type="project" value="TreeGrafter"/>
</dbReference>
<dbReference type="Proteomes" id="UP000275408">
    <property type="component" value="Unassembled WGS sequence"/>
</dbReference>
<dbReference type="PANTHER" id="PTHR16146:SF46">
    <property type="entry name" value="INTELECTIN-1A-RELATED"/>
    <property type="match status" value="1"/>
</dbReference>
<evidence type="ECO:0008006" key="5">
    <source>
        <dbReference type="Google" id="ProtNLM"/>
    </source>
</evidence>
<organism evidence="3 4">
    <name type="scientific">Pocillopora damicornis</name>
    <name type="common">Cauliflower coral</name>
    <name type="synonym">Millepora damicornis</name>
    <dbReference type="NCBI Taxonomy" id="46731"/>
    <lineage>
        <taxon>Eukaryota</taxon>
        <taxon>Metazoa</taxon>
        <taxon>Cnidaria</taxon>
        <taxon>Anthozoa</taxon>
        <taxon>Hexacorallia</taxon>
        <taxon>Scleractinia</taxon>
        <taxon>Astrocoeniina</taxon>
        <taxon>Pocilloporidae</taxon>
        <taxon>Pocillopora</taxon>
    </lineage>
</organism>
<evidence type="ECO:0000256" key="1">
    <source>
        <dbReference type="ARBA" id="ARBA00023157"/>
    </source>
</evidence>
<dbReference type="Gene3D" id="3.90.215.10">
    <property type="entry name" value="Gamma Fibrinogen, chain A, domain 1"/>
    <property type="match status" value="1"/>
</dbReference>
<gene>
    <name evidence="3" type="ORF">pdam_00001864</name>
</gene>
<protein>
    <recommendedName>
        <fullName evidence="5">Fibrinogen C-terminal domain-containing protein</fullName>
    </recommendedName>
</protein>
<dbReference type="OrthoDB" id="5971358at2759"/>
<comment type="caution">
    <text evidence="3">The sequence shown here is derived from an EMBL/GenBank/DDBJ whole genome shotgun (WGS) entry which is preliminary data.</text>
</comment>
<sequence>MSSLVRVCATVLLFYACGLYGSHMTTKAADACAQALRALERKMLKRFDKLEDGVSKCCRPPPKETYASCREIYLSHNFHKSAGNKAYSLKTRGGKIPVYCHMTRNGIGKCGGGGWTLVMKIDGHKQTFHYDSSYWTKKISFNPQGGATGFDHRQTKLPTYWSTPFSKICLAMKLGTEMRSFVAHMRANSLHSLIADGKYRKTSNGRDTWKSLIGRRASLQEHCNREGFNVMSDSGPGSSKARIGILSNNENNCWSCDSRIGFGTGSPKWRFLNSNTCGNSHGYDAKVQIKTMGYILVQ</sequence>
<keyword evidence="4" id="KW-1185">Reference proteome</keyword>
<accession>A0A3M6TNV7</accession>
<keyword evidence="2" id="KW-0732">Signal</keyword>
<dbReference type="InterPro" id="IPR014716">
    <property type="entry name" value="Fibrinogen_a/b/g_C_1"/>
</dbReference>
<keyword evidence="1" id="KW-1015">Disulfide bond</keyword>
<dbReference type="AlphaFoldDB" id="A0A3M6TNV7"/>
<dbReference type="PROSITE" id="PS51257">
    <property type="entry name" value="PROKAR_LIPOPROTEIN"/>
    <property type="match status" value="1"/>
</dbReference>
<feature type="chain" id="PRO_5018125818" description="Fibrinogen C-terminal domain-containing protein" evidence="2">
    <location>
        <begin position="22"/>
        <end position="298"/>
    </location>
</feature>
<evidence type="ECO:0000313" key="4">
    <source>
        <dbReference type="Proteomes" id="UP000275408"/>
    </source>
</evidence>
<dbReference type="EMBL" id="RCHS01003247">
    <property type="protein sequence ID" value="RMX42981.1"/>
    <property type="molecule type" value="Genomic_DNA"/>
</dbReference>
<proteinExistence type="predicted"/>
<dbReference type="GO" id="GO:0005615">
    <property type="term" value="C:extracellular space"/>
    <property type="evidence" value="ECO:0007669"/>
    <property type="project" value="TreeGrafter"/>
</dbReference>
<evidence type="ECO:0000256" key="2">
    <source>
        <dbReference type="SAM" id="SignalP"/>
    </source>
</evidence>
<evidence type="ECO:0000313" key="3">
    <source>
        <dbReference type="EMBL" id="RMX42981.1"/>
    </source>
</evidence>
<reference evidence="3 4" key="1">
    <citation type="journal article" date="2018" name="Sci. Rep.">
        <title>Comparative analysis of the Pocillopora damicornis genome highlights role of immune system in coral evolution.</title>
        <authorList>
            <person name="Cunning R."/>
            <person name="Bay R.A."/>
            <person name="Gillette P."/>
            <person name="Baker A.C."/>
            <person name="Traylor-Knowles N."/>
        </authorList>
    </citation>
    <scope>NUCLEOTIDE SEQUENCE [LARGE SCALE GENOMIC DNA]</scope>
    <source>
        <strain evidence="3">RSMAS</strain>
        <tissue evidence="3">Whole animal</tissue>
    </source>
</reference>
<name>A0A3M6TNV7_POCDA</name>
<dbReference type="PANTHER" id="PTHR16146">
    <property type="entry name" value="INTELECTIN"/>
    <property type="match status" value="1"/>
</dbReference>